<dbReference type="InterPro" id="IPR000086">
    <property type="entry name" value="NUDIX_hydrolase_dom"/>
</dbReference>
<gene>
    <name evidence="3" type="ORF">NU887_11165</name>
</gene>
<dbReference type="EMBL" id="JANSUY010000007">
    <property type="protein sequence ID" value="MCR9015598.1"/>
    <property type="molecule type" value="Genomic_DNA"/>
</dbReference>
<keyword evidence="1" id="KW-0378">Hydrolase</keyword>
<keyword evidence="4" id="KW-1185">Reference proteome</keyword>
<dbReference type="Gene3D" id="3.90.79.10">
    <property type="entry name" value="Nucleoside Triphosphate Pyrophosphohydrolase"/>
    <property type="match status" value="1"/>
</dbReference>
<reference evidence="3" key="1">
    <citation type="submission" date="2022-08" db="EMBL/GenBank/DDBJ databases">
        <authorList>
            <person name="Zhang D."/>
        </authorList>
    </citation>
    <scope>NUCLEOTIDE SEQUENCE</scope>
    <source>
        <strain evidence="3">XJ19-11</strain>
    </source>
</reference>
<dbReference type="Pfam" id="PF00293">
    <property type="entry name" value="NUDIX"/>
    <property type="match status" value="1"/>
</dbReference>
<evidence type="ECO:0000259" key="2">
    <source>
        <dbReference type="PROSITE" id="PS51462"/>
    </source>
</evidence>
<dbReference type="PANTHER" id="PTHR43222">
    <property type="entry name" value="NUDIX HYDROLASE 23"/>
    <property type="match status" value="1"/>
</dbReference>
<dbReference type="InterPro" id="IPR003562">
    <property type="entry name" value="Mutator_MutX_prot"/>
</dbReference>
<dbReference type="GO" id="GO:0006281">
    <property type="term" value="P:DNA repair"/>
    <property type="evidence" value="ECO:0007669"/>
    <property type="project" value="InterPro"/>
</dbReference>
<protein>
    <submittedName>
        <fullName evidence="3">NUDIX domain-containing protein</fullName>
    </submittedName>
</protein>
<dbReference type="PROSITE" id="PS00893">
    <property type="entry name" value="NUDIX_BOX"/>
    <property type="match status" value="1"/>
</dbReference>
<dbReference type="CDD" id="cd18886">
    <property type="entry name" value="NUDIX_MutT_Nudt1"/>
    <property type="match status" value="1"/>
</dbReference>
<dbReference type="AlphaFoldDB" id="A0A9X2P781"/>
<dbReference type="InterPro" id="IPR015797">
    <property type="entry name" value="NUDIX_hydrolase-like_dom_sf"/>
</dbReference>
<dbReference type="SUPFAM" id="SSF55811">
    <property type="entry name" value="Nudix"/>
    <property type="match status" value="1"/>
</dbReference>
<sequence>MSNVPLGIKKTATICVLKNGDSFLLLKRLKEPNKDLYTPIGGKLDPFETPLTGAIRETREEAGIKVETMEFCGILTETSPINYNWINYVYWAEIEKIPPPECNEGTLEWIHFNDILNIPTPKTDWFIYRFLLDKEKFVLDSEYDENMDIKWLVYELTGERLIG</sequence>
<proteinExistence type="predicted"/>
<comment type="caution">
    <text evidence="3">The sequence shown here is derived from an EMBL/GenBank/DDBJ whole genome shotgun (WGS) entry which is preliminary data.</text>
</comment>
<organism evidence="3 4">
    <name type="scientific">Aquiflexum gelatinilyticum</name>
    <dbReference type="NCBI Taxonomy" id="2961943"/>
    <lineage>
        <taxon>Bacteria</taxon>
        <taxon>Pseudomonadati</taxon>
        <taxon>Bacteroidota</taxon>
        <taxon>Cytophagia</taxon>
        <taxon>Cytophagales</taxon>
        <taxon>Cyclobacteriaceae</taxon>
        <taxon>Aquiflexum</taxon>
    </lineage>
</organism>
<dbReference type="PROSITE" id="PS51462">
    <property type="entry name" value="NUDIX"/>
    <property type="match status" value="1"/>
</dbReference>
<dbReference type="RefSeq" id="WP_258423453.1">
    <property type="nucleotide sequence ID" value="NZ_JANSUY010000007.1"/>
</dbReference>
<dbReference type="Proteomes" id="UP001142175">
    <property type="component" value="Unassembled WGS sequence"/>
</dbReference>
<name>A0A9X2P781_9BACT</name>
<evidence type="ECO:0000313" key="4">
    <source>
        <dbReference type="Proteomes" id="UP001142175"/>
    </source>
</evidence>
<dbReference type="PRINTS" id="PR01402">
    <property type="entry name" value="MUTATORMUTX"/>
</dbReference>
<accession>A0A9X2P781</accession>
<evidence type="ECO:0000256" key="1">
    <source>
        <dbReference type="ARBA" id="ARBA00022801"/>
    </source>
</evidence>
<dbReference type="PANTHER" id="PTHR43222:SF2">
    <property type="entry name" value="NUDIX HYDROLASE 23, CHLOROPLASTIC"/>
    <property type="match status" value="1"/>
</dbReference>
<dbReference type="GO" id="GO:0008413">
    <property type="term" value="F:8-oxo-7,8-dihydroguanosine triphosphate pyrophosphatase activity"/>
    <property type="evidence" value="ECO:0007669"/>
    <property type="project" value="InterPro"/>
</dbReference>
<evidence type="ECO:0000313" key="3">
    <source>
        <dbReference type="EMBL" id="MCR9015598.1"/>
    </source>
</evidence>
<dbReference type="InterPro" id="IPR020084">
    <property type="entry name" value="NUDIX_hydrolase_CS"/>
</dbReference>
<feature type="domain" description="Nudix hydrolase" evidence="2">
    <location>
        <begin position="7"/>
        <end position="133"/>
    </location>
</feature>